<dbReference type="SUPFAM" id="SSF51182">
    <property type="entry name" value="RmlC-like cupins"/>
    <property type="match status" value="1"/>
</dbReference>
<accession>A0A4R8UGG8</accession>
<organism evidence="1 2">
    <name type="scientific">Cryobacterium tagatosivorans</name>
    <dbReference type="NCBI Taxonomy" id="1259199"/>
    <lineage>
        <taxon>Bacteria</taxon>
        <taxon>Bacillati</taxon>
        <taxon>Actinomycetota</taxon>
        <taxon>Actinomycetes</taxon>
        <taxon>Micrococcales</taxon>
        <taxon>Microbacteriaceae</taxon>
        <taxon>Cryobacterium</taxon>
    </lineage>
</organism>
<proteinExistence type="predicted"/>
<name>A0A4R8UGG8_9MICO</name>
<gene>
    <name evidence="1" type="ORF">E3O23_03375</name>
</gene>
<reference evidence="1 2" key="1">
    <citation type="submission" date="2019-03" db="EMBL/GenBank/DDBJ databases">
        <title>Genomics of glacier-inhabiting Cryobacterium strains.</title>
        <authorList>
            <person name="Liu Q."/>
            <person name="Xin Y.-H."/>
        </authorList>
    </citation>
    <scope>NUCLEOTIDE SEQUENCE [LARGE SCALE GENOMIC DNA]</scope>
    <source>
        <strain evidence="1 2">Sr47</strain>
    </source>
</reference>
<sequence length="129" mass="14513">MPKLSRDDQANLVTEPTMPGYETRYTVTNGYVMDISKYPEAADFTPYYRGLPEDRCQGTHWGYVIRGQLTIHRPEGDEVFNEGDAYIITPNHTPEVVAGTELVEFTSEEDATRTMAVVTRNMQGASDTD</sequence>
<keyword evidence="2" id="KW-1185">Reference proteome</keyword>
<dbReference type="InterPro" id="IPR011051">
    <property type="entry name" value="RmlC_Cupin_sf"/>
</dbReference>
<dbReference type="EMBL" id="SOEZ01000017">
    <property type="protein sequence ID" value="TFB54687.1"/>
    <property type="molecule type" value="Genomic_DNA"/>
</dbReference>
<evidence type="ECO:0000313" key="2">
    <source>
        <dbReference type="Proteomes" id="UP000297866"/>
    </source>
</evidence>
<evidence type="ECO:0000313" key="1">
    <source>
        <dbReference type="EMBL" id="TFB54687.1"/>
    </source>
</evidence>
<dbReference type="RefSeq" id="WP_134488183.1">
    <property type="nucleotide sequence ID" value="NZ_SOEZ01000017.1"/>
</dbReference>
<dbReference type="Proteomes" id="UP000297866">
    <property type="component" value="Unassembled WGS sequence"/>
</dbReference>
<dbReference type="OrthoDB" id="1119958at2"/>
<protein>
    <recommendedName>
        <fullName evidence="3">Cupin domain-containing protein</fullName>
    </recommendedName>
</protein>
<dbReference type="AlphaFoldDB" id="A0A4R8UGG8"/>
<comment type="caution">
    <text evidence="1">The sequence shown here is derived from an EMBL/GenBank/DDBJ whole genome shotgun (WGS) entry which is preliminary data.</text>
</comment>
<evidence type="ECO:0008006" key="3">
    <source>
        <dbReference type="Google" id="ProtNLM"/>
    </source>
</evidence>